<sequence length="118" mass="13265">MLLSQVIAFDPELYNDTSLNQLTLRALSLGDPARVDRLISYWFFEGTFQCLNRTQLNRRSKLPTLKLTRFTAASKSRSPGTTAKAALHNASSNESKSSKYSLPRQSPFWPGKTTHTTN</sequence>
<feature type="compositionally biased region" description="Low complexity" evidence="1">
    <location>
        <begin position="91"/>
        <end position="101"/>
    </location>
</feature>
<feature type="region of interest" description="Disordered" evidence="1">
    <location>
        <begin position="73"/>
        <end position="118"/>
    </location>
</feature>
<dbReference type="AlphaFoldDB" id="A0A2N9LJH0"/>
<accession>A0A2N9LJH0</accession>
<evidence type="ECO:0000256" key="1">
    <source>
        <dbReference type="SAM" id="MobiDB-lite"/>
    </source>
</evidence>
<dbReference type="EMBL" id="OKRB01000095">
    <property type="protein sequence ID" value="SPE23263.1"/>
    <property type="molecule type" value="Genomic_DNA"/>
</dbReference>
<proteinExistence type="predicted"/>
<name>A0A2N9LJH0_9BACT</name>
<evidence type="ECO:0000313" key="3">
    <source>
        <dbReference type="Proteomes" id="UP000239735"/>
    </source>
</evidence>
<dbReference type="Proteomes" id="UP000239735">
    <property type="component" value="Unassembled WGS sequence"/>
</dbReference>
<protein>
    <submittedName>
        <fullName evidence="2">Uncharacterized protein</fullName>
    </submittedName>
</protein>
<evidence type="ECO:0000313" key="2">
    <source>
        <dbReference type="EMBL" id="SPE23263.1"/>
    </source>
</evidence>
<organism evidence="2 3">
    <name type="scientific">Candidatus Sulfuritelmatomonas gaucii</name>
    <dbReference type="NCBI Taxonomy" id="2043161"/>
    <lineage>
        <taxon>Bacteria</taxon>
        <taxon>Pseudomonadati</taxon>
        <taxon>Acidobacteriota</taxon>
        <taxon>Terriglobia</taxon>
        <taxon>Terriglobales</taxon>
        <taxon>Acidobacteriaceae</taxon>
        <taxon>Candidatus Sulfuritelmatomonas</taxon>
    </lineage>
</organism>
<reference evidence="3" key="1">
    <citation type="submission" date="2018-02" db="EMBL/GenBank/DDBJ databases">
        <authorList>
            <person name="Hausmann B."/>
        </authorList>
    </citation>
    <scope>NUCLEOTIDE SEQUENCE [LARGE SCALE GENOMIC DNA]</scope>
    <source>
        <strain evidence="3">Peat soil MAG SbA5</strain>
    </source>
</reference>
<gene>
    <name evidence="2" type="ORF">SBA5_380034</name>
</gene>